<comment type="caution">
    <text evidence="2">The sequence shown here is derived from an EMBL/GenBank/DDBJ whole genome shotgun (WGS) entry which is preliminary data.</text>
</comment>
<keyword evidence="3" id="KW-1185">Reference proteome</keyword>
<reference evidence="2 3" key="1">
    <citation type="journal article" date="2021" name="bioRxiv">
        <title>Chromosome-scale and haplotype-resolved genome assembly of a tetraploid potato cultivar.</title>
        <authorList>
            <person name="Sun H."/>
            <person name="Jiao W.-B."/>
            <person name="Krause K."/>
            <person name="Campoy J.A."/>
            <person name="Goel M."/>
            <person name="Folz-Donahue K."/>
            <person name="Kukat C."/>
            <person name="Huettel B."/>
            <person name="Schneeberger K."/>
        </authorList>
    </citation>
    <scope>NUCLEOTIDE SEQUENCE [LARGE SCALE GENOMIC DNA]</scope>
    <source>
        <strain evidence="2">SolTubOtavaFocal</strain>
        <tissue evidence="2">Leaves</tissue>
    </source>
</reference>
<sequence>MARIYGLDMLHHQNGYRVSTDVQVGDIERKYPLNAHAKALLGICPAFYESIGNEIPTDEERLHTSSDVEFDSNEEVDPTQGGDEANGGDAMED</sequence>
<evidence type="ECO:0000313" key="2">
    <source>
        <dbReference type="EMBL" id="KAH0738303.1"/>
    </source>
</evidence>
<organism evidence="2 3">
    <name type="scientific">Solanum tuberosum</name>
    <name type="common">Potato</name>
    <dbReference type="NCBI Taxonomy" id="4113"/>
    <lineage>
        <taxon>Eukaryota</taxon>
        <taxon>Viridiplantae</taxon>
        <taxon>Streptophyta</taxon>
        <taxon>Embryophyta</taxon>
        <taxon>Tracheophyta</taxon>
        <taxon>Spermatophyta</taxon>
        <taxon>Magnoliopsida</taxon>
        <taxon>eudicotyledons</taxon>
        <taxon>Gunneridae</taxon>
        <taxon>Pentapetalae</taxon>
        <taxon>asterids</taxon>
        <taxon>lamiids</taxon>
        <taxon>Solanales</taxon>
        <taxon>Solanaceae</taxon>
        <taxon>Solanoideae</taxon>
        <taxon>Solaneae</taxon>
        <taxon>Solanum</taxon>
    </lineage>
</organism>
<protein>
    <submittedName>
        <fullName evidence="2">Uncharacterized protein</fullName>
    </submittedName>
</protein>
<name>A0ABQ7TWC2_SOLTU</name>
<evidence type="ECO:0000256" key="1">
    <source>
        <dbReference type="SAM" id="MobiDB-lite"/>
    </source>
</evidence>
<proteinExistence type="predicted"/>
<gene>
    <name evidence="2" type="ORF">KY290_037008</name>
</gene>
<feature type="compositionally biased region" description="Acidic residues" evidence="1">
    <location>
        <begin position="68"/>
        <end position="77"/>
    </location>
</feature>
<evidence type="ECO:0000313" key="3">
    <source>
        <dbReference type="Proteomes" id="UP000826656"/>
    </source>
</evidence>
<feature type="region of interest" description="Disordered" evidence="1">
    <location>
        <begin position="59"/>
        <end position="93"/>
    </location>
</feature>
<accession>A0ABQ7TWC2</accession>
<dbReference type="EMBL" id="JAIVGD010000028">
    <property type="protein sequence ID" value="KAH0738303.1"/>
    <property type="molecule type" value="Genomic_DNA"/>
</dbReference>
<dbReference type="Proteomes" id="UP000826656">
    <property type="component" value="Unassembled WGS sequence"/>
</dbReference>